<evidence type="ECO:0000256" key="12">
    <source>
        <dbReference type="ARBA" id="ARBA00025198"/>
    </source>
</evidence>
<dbReference type="NCBIfam" id="NF006612">
    <property type="entry name" value="PRK09174.1"/>
    <property type="match status" value="1"/>
</dbReference>
<evidence type="ECO:0000256" key="13">
    <source>
        <dbReference type="ARBA" id="ARBA00025614"/>
    </source>
</evidence>
<dbReference type="GO" id="GO:0005886">
    <property type="term" value="C:plasma membrane"/>
    <property type="evidence" value="ECO:0007669"/>
    <property type="project" value="UniProtKB-SubCell"/>
</dbReference>
<dbReference type="EMBL" id="CP158568">
    <property type="protein sequence ID" value="XBY43117.1"/>
    <property type="molecule type" value="Genomic_DNA"/>
</dbReference>
<keyword evidence="7 15" id="KW-0375">Hydrogen ion transport</keyword>
<accession>A0AAU7X5T5</accession>
<dbReference type="Pfam" id="PF00430">
    <property type="entry name" value="ATP-synt_B"/>
    <property type="match status" value="1"/>
</dbReference>
<evidence type="ECO:0000256" key="7">
    <source>
        <dbReference type="ARBA" id="ARBA00022781"/>
    </source>
</evidence>
<protein>
    <recommendedName>
        <fullName evidence="15">ATP synthase subunit b</fullName>
    </recommendedName>
    <alternativeName>
        <fullName evidence="15">ATP synthase F(0) sector subunit b</fullName>
    </alternativeName>
    <alternativeName>
        <fullName evidence="15">ATPase subunit I</fullName>
    </alternativeName>
    <alternativeName>
        <fullName evidence="15">F-type ATPase subunit b</fullName>
        <shortName evidence="15">F-ATPase subunit b</shortName>
    </alternativeName>
</protein>
<dbReference type="PANTHER" id="PTHR33445">
    <property type="entry name" value="ATP SYNTHASE SUBUNIT B', CHLOROPLASTIC"/>
    <property type="match status" value="1"/>
</dbReference>
<evidence type="ECO:0000256" key="3">
    <source>
        <dbReference type="ARBA" id="ARBA00022448"/>
    </source>
</evidence>
<comment type="subcellular location">
    <subcellularLocation>
        <location evidence="1">Cell inner membrane</location>
        <topology evidence="1">Single-pass membrane protein</topology>
    </subcellularLocation>
    <subcellularLocation>
        <location evidence="15">Cell membrane</location>
        <topology evidence="15">Single-pass membrane protein</topology>
    </subcellularLocation>
</comment>
<evidence type="ECO:0000256" key="6">
    <source>
        <dbReference type="ARBA" id="ARBA00022692"/>
    </source>
</evidence>
<evidence type="ECO:0000256" key="1">
    <source>
        <dbReference type="ARBA" id="ARBA00004377"/>
    </source>
</evidence>
<comment type="function">
    <text evidence="12 15">F(1)F(0) ATP synthase produces ATP from ADP in the presence of a proton or sodium gradient. F-type ATPases consist of two structural domains, F(1) containing the extramembraneous catalytic core and F(0) containing the membrane proton channel, linked together by a central stalk and a peripheral stalk. During catalysis, ATP synthesis in the catalytic domain of F(1) is coupled via a rotary mechanism of the central stalk subunits to proton translocation.</text>
</comment>
<keyword evidence="10 15" id="KW-0472">Membrane</keyword>
<evidence type="ECO:0000256" key="14">
    <source>
        <dbReference type="ARBA" id="ARBA00025830"/>
    </source>
</evidence>
<evidence type="ECO:0000256" key="15">
    <source>
        <dbReference type="HAMAP-Rule" id="MF_01398"/>
    </source>
</evidence>
<sequence length="183" mass="19075">MAETAHTTSTEAHGGAAQHGGAFPPFDPSTFPSQILWFALTFGVFFLLVSKLLVPRIGGIIETRRDRIVRDLGEAERLKAETDAAVAAYEKALAEARAKAQGIAAATHAELTAATEAKRAATEASLTAKLTDAEARIADIKAKAMADVDQIAIDTAETLVSTLIGTGVSREEVAAAVSASLTK</sequence>
<evidence type="ECO:0000256" key="9">
    <source>
        <dbReference type="ARBA" id="ARBA00023065"/>
    </source>
</evidence>
<gene>
    <name evidence="15" type="primary">atpF</name>
    <name evidence="18" type="ORF">ABS361_13505</name>
</gene>
<dbReference type="InterPro" id="IPR002146">
    <property type="entry name" value="ATP_synth_b/b'su_bac/chlpt"/>
</dbReference>
<proteinExistence type="inferred from homology"/>
<evidence type="ECO:0000256" key="2">
    <source>
        <dbReference type="ARBA" id="ARBA00005513"/>
    </source>
</evidence>
<keyword evidence="4 15" id="KW-1003">Cell membrane</keyword>
<organism evidence="18">
    <name type="scientific">Methyloraptor flagellatus</name>
    <dbReference type="NCBI Taxonomy" id="3162530"/>
    <lineage>
        <taxon>Bacteria</taxon>
        <taxon>Pseudomonadati</taxon>
        <taxon>Pseudomonadota</taxon>
        <taxon>Alphaproteobacteria</taxon>
        <taxon>Hyphomicrobiales</taxon>
        <taxon>Ancalomicrobiaceae</taxon>
        <taxon>Methyloraptor</taxon>
    </lineage>
</organism>
<comment type="similarity">
    <text evidence="2 15 16">Belongs to the ATPase B chain family.</text>
</comment>
<feature type="transmembrane region" description="Helical" evidence="15">
    <location>
        <begin position="35"/>
        <end position="54"/>
    </location>
</feature>
<evidence type="ECO:0000256" key="11">
    <source>
        <dbReference type="ARBA" id="ARBA00023310"/>
    </source>
</evidence>
<evidence type="ECO:0000256" key="16">
    <source>
        <dbReference type="RuleBase" id="RU003848"/>
    </source>
</evidence>
<keyword evidence="6 15" id="KW-0812">Transmembrane</keyword>
<evidence type="ECO:0000256" key="17">
    <source>
        <dbReference type="SAM" id="MobiDB-lite"/>
    </source>
</evidence>
<keyword evidence="11 15" id="KW-0066">ATP synthesis</keyword>
<name>A0AAU7X5T5_9HYPH</name>
<evidence type="ECO:0000256" key="4">
    <source>
        <dbReference type="ARBA" id="ARBA00022475"/>
    </source>
</evidence>
<keyword evidence="3 15" id="KW-0813">Transport</keyword>
<evidence type="ECO:0000256" key="10">
    <source>
        <dbReference type="ARBA" id="ARBA00023136"/>
    </source>
</evidence>
<keyword evidence="8 15" id="KW-1133">Transmembrane helix</keyword>
<dbReference type="GO" id="GO:0045259">
    <property type="term" value="C:proton-transporting ATP synthase complex"/>
    <property type="evidence" value="ECO:0007669"/>
    <property type="project" value="UniProtKB-KW"/>
</dbReference>
<reference evidence="18" key="1">
    <citation type="submission" date="2024-06" db="EMBL/GenBank/DDBJ databases">
        <title>Methylostella associata gen. nov., sp. nov., a novel Ancalomicrobiaceae-affiliated facultatively methylotrophic bacteria that feed on methanotrophs of the genus Methylococcus.</title>
        <authorList>
            <person name="Saltykova V."/>
            <person name="Danilova O.V."/>
            <person name="Oshkin I.Y."/>
            <person name="Belova S.E."/>
            <person name="Pimenov N.V."/>
            <person name="Dedysh S.N."/>
        </authorList>
    </citation>
    <scope>NUCLEOTIDE SEQUENCE</scope>
    <source>
        <strain evidence="18">S20</strain>
    </source>
</reference>
<comment type="function">
    <text evidence="13">Component of the F(0) channel, it forms part of the peripheral stalk, linking F(1) to F(0). The b'-subunit is a diverged and duplicated form of b found in plants and photosynthetic bacteria.</text>
</comment>
<dbReference type="HAMAP" id="MF_01398">
    <property type="entry name" value="ATP_synth_b_bprime"/>
    <property type="match status" value="1"/>
</dbReference>
<dbReference type="GO" id="GO:0046933">
    <property type="term" value="F:proton-transporting ATP synthase activity, rotational mechanism"/>
    <property type="evidence" value="ECO:0007669"/>
    <property type="project" value="UniProtKB-UniRule"/>
</dbReference>
<evidence type="ECO:0000256" key="8">
    <source>
        <dbReference type="ARBA" id="ARBA00022989"/>
    </source>
</evidence>
<evidence type="ECO:0000256" key="5">
    <source>
        <dbReference type="ARBA" id="ARBA00022547"/>
    </source>
</evidence>
<dbReference type="InterPro" id="IPR050059">
    <property type="entry name" value="ATP_synthase_B_chain"/>
</dbReference>
<dbReference type="KEGG" id="mflg:ABS361_13505"/>
<dbReference type="CDD" id="cd06503">
    <property type="entry name" value="ATP-synt_Fo_b"/>
    <property type="match status" value="1"/>
</dbReference>
<keyword evidence="9 15" id="KW-0406">Ion transport</keyword>
<feature type="region of interest" description="Disordered" evidence="17">
    <location>
        <begin position="1"/>
        <end position="21"/>
    </location>
</feature>
<dbReference type="GO" id="GO:0046961">
    <property type="term" value="F:proton-transporting ATPase activity, rotational mechanism"/>
    <property type="evidence" value="ECO:0007669"/>
    <property type="project" value="TreeGrafter"/>
</dbReference>
<dbReference type="RefSeq" id="WP_407048219.1">
    <property type="nucleotide sequence ID" value="NZ_CP158568.1"/>
</dbReference>
<dbReference type="PANTHER" id="PTHR33445:SF1">
    <property type="entry name" value="ATP SYNTHASE SUBUNIT B"/>
    <property type="match status" value="1"/>
</dbReference>
<evidence type="ECO:0000313" key="18">
    <source>
        <dbReference type="EMBL" id="XBY43117.1"/>
    </source>
</evidence>
<comment type="subunit">
    <text evidence="14 15">F-type ATPases have 2 components, F(1) - the catalytic core - and F(0) - the membrane proton channel. F(1) has five subunits: alpha(3), beta(3), gamma(1), delta(1), epsilon(1). F(0) has three main subunits: a(1), b(2) and c(10-14). The alpha and beta chains form an alternating ring which encloses part of the gamma chain. F(1) is attached to F(0) by a central stalk formed by the gamma and epsilon chains, while a peripheral stalk is formed by the delta and b chains.</text>
</comment>
<keyword evidence="5 15" id="KW-0138">CF(0)</keyword>
<dbReference type="AlphaFoldDB" id="A0AAU7X5T5"/>